<reference evidence="5" key="1">
    <citation type="journal article" date="2014" name="Int. J. Syst. Evol. Microbiol.">
        <title>Complete genome sequence of Corynebacterium casei LMG S-19264T (=DSM 44701T), isolated from a smear-ripened cheese.</title>
        <authorList>
            <consortium name="US DOE Joint Genome Institute (JGI-PGF)"/>
            <person name="Walter F."/>
            <person name="Albersmeier A."/>
            <person name="Kalinowski J."/>
            <person name="Ruckert C."/>
        </authorList>
    </citation>
    <scope>NUCLEOTIDE SEQUENCE</scope>
    <source>
        <strain evidence="5">KCTC 32296</strain>
    </source>
</reference>
<accession>A0A918Q0N0</accession>
<dbReference type="InterPro" id="IPR029058">
    <property type="entry name" value="AB_hydrolase_fold"/>
</dbReference>
<dbReference type="Pfam" id="PF00135">
    <property type="entry name" value="COesterase"/>
    <property type="match status" value="1"/>
</dbReference>
<keyword evidence="2 3" id="KW-0378">Hydrolase</keyword>
<organism evidence="5 6">
    <name type="scientific">Asticcacaulis endophyticus</name>
    <dbReference type="NCBI Taxonomy" id="1395890"/>
    <lineage>
        <taxon>Bacteria</taxon>
        <taxon>Pseudomonadati</taxon>
        <taxon>Pseudomonadota</taxon>
        <taxon>Alphaproteobacteria</taxon>
        <taxon>Caulobacterales</taxon>
        <taxon>Caulobacteraceae</taxon>
        <taxon>Asticcacaulis</taxon>
    </lineage>
</organism>
<dbReference type="Proteomes" id="UP000662572">
    <property type="component" value="Unassembled WGS sequence"/>
</dbReference>
<dbReference type="InterPro" id="IPR019826">
    <property type="entry name" value="Carboxylesterase_B_AS"/>
</dbReference>
<dbReference type="InterPro" id="IPR002018">
    <property type="entry name" value="CarbesteraseB"/>
</dbReference>
<proteinExistence type="inferred from homology"/>
<keyword evidence="6" id="KW-1185">Reference proteome</keyword>
<evidence type="ECO:0000259" key="4">
    <source>
        <dbReference type="Pfam" id="PF00135"/>
    </source>
</evidence>
<evidence type="ECO:0000256" key="2">
    <source>
        <dbReference type="ARBA" id="ARBA00022801"/>
    </source>
</evidence>
<sequence>MGETGPNNSFAFKGVPFAKAPVGDLRWRPPQPVAAWKGVRLAQKSAPACLQVSYGWNEKDAASSAEDCLYLELRTPTLETGAKKPVMVFIHGGANRAGGGSGTISSAMVDEGVVLVSLQYRLGVLGFMSHPALSAESPNKVSGNYALMDLIAGLEWVKANISAFGGDPDNVTIFGHSAGSHDVGLLLTSPLAKGLFHKAIMQSGTPQFGMAPRTLAQNEALGVDLAKTIGPRTEKDPASARALAALRAAPAKALQAAADKLDAPIPDDSFVWLQPTVDGYVLPRAPEDVFMDGDQAKVPLIIGMSARELGLHGGKEAVYSTIQHEFGERAFTAKRYYKLDINLDPPADPVLGSADLQLATDVSFRCPSAWVADHQASIGQKVWLYQLDVDADPAKPVGHGSELAFVFNRPPAGATLSAWPPMMSYWTRFAATGEPRGPNLLEWAEFGLDDNYMAFSRAGPVVRQRLRGGICDMLNRP</sequence>
<dbReference type="InterPro" id="IPR050309">
    <property type="entry name" value="Type-B_Carboxylest/Lipase"/>
</dbReference>
<dbReference type="EMBL" id="BMZB01000001">
    <property type="protein sequence ID" value="GGZ28261.1"/>
    <property type="molecule type" value="Genomic_DNA"/>
</dbReference>
<dbReference type="GO" id="GO:0016787">
    <property type="term" value="F:hydrolase activity"/>
    <property type="evidence" value="ECO:0007669"/>
    <property type="project" value="UniProtKB-KW"/>
</dbReference>
<dbReference type="AlphaFoldDB" id="A0A918Q0N0"/>
<evidence type="ECO:0000256" key="1">
    <source>
        <dbReference type="ARBA" id="ARBA00005964"/>
    </source>
</evidence>
<comment type="caution">
    <text evidence="5">The sequence shown here is derived from an EMBL/GenBank/DDBJ whole genome shotgun (WGS) entry which is preliminary data.</text>
</comment>
<evidence type="ECO:0000313" key="6">
    <source>
        <dbReference type="Proteomes" id="UP000662572"/>
    </source>
</evidence>
<dbReference type="Gene3D" id="3.40.50.1820">
    <property type="entry name" value="alpha/beta hydrolase"/>
    <property type="match status" value="1"/>
</dbReference>
<protein>
    <recommendedName>
        <fullName evidence="3">Carboxylic ester hydrolase</fullName>
        <ecNumber evidence="3">3.1.1.-</ecNumber>
    </recommendedName>
</protein>
<feature type="domain" description="Carboxylesterase type B" evidence="4">
    <location>
        <begin position="10"/>
        <end position="459"/>
    </location>
</feature>
<name>A0A918Q0N0_9CAUL</name>
<reference evidence="5" key="2">
    <citation type="submission" date="2020-09" db="EMBL/GenBank/DDBJ databases">
        <authorList>
            <person name="Sun Q."/>
            <person name="Kim S."/>
        </authorList>
    </citation>
    <scope>NUCLEOTIDE SEQUENCE</scope>
    <source>
        <strain evidence="5">KCTC 32296</strain>
    </source>
</reference>
<dbReference type="SUPFAM" id="SSF53474">
    <property type="entry name" value="alpha/beta-Hydrolases"/>
    <property type="match status" value="1"/>
</dbReference>
<evidence type="ECO:0000256" key="3">
    <source>
        <dbReference type="RuleBase" id="RU361235"/>
    </source>
</evidence>
<dbReference type="EC" id="3.1.1.-" evidence="3"/>
<evidence type="ECO:0000313" key="5">
    <source>
        <dbReference type="EMBL" id="GGZ28261.1"/>
    </source>
</evidence>
<gene>
    <name evidence="5" type="ORF">GCM10011273_12560</name>
</gene>
<dbReference type="PROSITE" id="PS00122">
    <property type="entry name" value="CARBOXYLESTERASE_B_1"/>
    <property type="match status" value="1"/>
</dbReference>
<dbReference type="PANTHER" id="PTHR11559">
    <property type="entry name" value="CARBOXYLESTERASE"/>
    <property type="match status" value="1"/>
</dbReference>
<comment type="similarity">
    <text evidence="1 3">Belongs to the type-B carboxylesterase/lipase family.</text>
</comment>